<accession>V3ZFB4</accession>
<organism evidence="2 3">
    <name type="scientific">Lottia gigantea</name>
    <name type="common">Giant owl limpet</name>
    <dbReference type="NCBI Taxonomy" id="225164"/>
    <lineage>
        <taxon>Eukaryota</taxon>
        <taxon>Metazoa</taxon>
        <taxon>Spiralia</taxon>
        <taxon>Lophotrochozoa</taxon>
        <taxon>Mollusca</taxon>
        <taxon>Gastropoda</taxon>
        <taxon>Patellogastropoda</taxon>
        <taxon>Lottioidea</taxon>
        <taxon>Lottiidae</taxon>
        <taxon>Lottia</taxon>
    </lineage>
</organism>
<evidence type="ECO:0000256" key="1">
    <source>
        <dbReference type="SAM" id="MobiDB-lite"/>
    </source>
</evidence>
<reference evidence="2 3" key="1">
    <citation type="journal article" date="2013" name="Nature">
        <title>Insights into bilaterian evolution from three spiralian genomes.</title>
        <authorList>
            <person name="Simakov O."/>
            <person name="Marletaz F."/>
            <person name="Cho S.J."/>
            <person name="Edsinger-Gonzales E."/>
            <person name="Havlak P."/>
            <person name="Hellsten U."/>
            <person name="Kuo D.H."/>
            <person name="Larsson T."/>
            <person name="Lv J."/>
            <person name="Arendt D."/>
            <person name="Savage R."/>
            <person name="Osoegawa K."/>
            <person name="de Jong P."/>
            <person name="Grimwood J."/>
            <person name="Chapman J.A."/>
            <person name="Shapiro H."/>
            <person name="Aerts A."/>
            <person name="Otillar R.P."/>
            <person name="Terry A.Y."/>
            <person name="Boore J.L."/>
            <person name="Grigoriev I.V."/>
            <person name="Lindberg D.R."/>
            <person name="Seaver E.C."/>
            <person name="Weisblat D.A."/>
            <person name="Putnam N.H."/>
            <person name="Rokhsar D.S."/>
        </authorList>
    </citation>
    <scope>NUCLEOTIDE SEQUENCE [LARGE SCALE GENOMIC DNA]</scope>
</reference>
<dbReference type="KEGG" id="lgi:LOTGIDRAFT_155849"/>
<feature type="compositionally biased region" description="Acidic residues" evidence="1">
    <location>
        <begin position="226"/>
        <end position="240"/>
    </location>
</feature>
<dbReference type="Proteomes" id="UP000030746">
    <property type="component" value="Unassembled WGS sequence"/>
</dbReference>
<dbReference type="OMA" id="CRRRNTF"/>
<dbReference type="GeneID" id="20236852"/>
<sequence>MAIILRSYCTSGFFIFRYMWWTEQESNVAAMFLYAVQNTPIKTITHNFLESGHSHMEVDSMHAAIECEKKHVPVYTVLDWITIFRRARRKRPYEVNNLHNDDFLDFQMLARSIMKNRKRDHDGNIVNWLLIKCLRYQKDLPGIIQYRHRYTDQYRRINVFNRGRPPILVLQKAYKSLIPICKAKKNDLVKLCTQGVIPNELHLWYKSLPTSNQAKDSVPEPAQTDSGEDDDESGSGNDTE</sequence>
<dbReference type="EMBL" id="KB203854">
    <property type="protein sequence ID" value="ESO82817.1"/>
    <property type="molecule type" value="Genomic_DNA"/>
</dbReference>
<name>V3ZFB4_LOTGI</name>
<dbReference type="AlphaFoldDB" id="V3ZFB4"/>
<dbReference type="HOGENOM" id="CLU_1157566_0_0_1"/>
<dbReference type="PANTHER" id="PTHR10773:SF19">
    <property type="match status" value="1"/>
</dbReference>
<dbReference type="RefSeq" id="XP_009066609.1">
    <property type="nucleotide sequence ID" value="XM_009068361.1"/>
</dbReference>
<proteinExistence type="predicted"/>
<protein>
    <submittedName>
        <fullName evidence="2">Uncharacterized protein</fullName>
    </submittedName>
</protein>
<dbReference type="PANTHER" id="PTHR10773">
    <property type="entry name" value="DNA-DIRECTED RNA POLYMERASES I, II, AND III SUBUNIT RPABC2"/>
    <property type="match status" value="1"/>
</dbReference>
<evidence type="ECO:0000313" key="3">
    <source>
        <dbReference type="Proteomes" id="UP000030746"/>
    </source>
</evidence>
<dbReference type="CTD" id="20236852"/>
<evidence type="ECO:0000313" key="2">
    <source>
        <dbReference type="EMBL" id="ESO82817.1"/>
    </source>
</evidence>
<gene>
    <name evidence="2" type="ORF">LOTGIDRAFT_155849</name>
</gene>
<feature type="region of interest" description="Disordered" evidence="1">
    <location>
        <begin position="211"/>
        <end position="240"/>
    </location>
</feature>
<keyword evidence="3" id="KW-1185">Reference proteome</keyword>
<dbReference type="OrthoDB" id="6153993at2759"/>